<dbReference type="AlphaFoldDB" id="A0A9N7Z197"/>
<sequence>MTAQGQHKRAPEVSTPRAGDETNPQTRRGAAADHLPTAHDCGPVGKAKRPVSPHSLERILQPAAAQQHTPTQRCTQRVLVGHIGQPARTQDMPGTGAGGTPRRLTLRRAAVAYAKP</sequence>
<dbReference type="Proteomes" id="UP001153269">
    <property type="component" value="Unassembled WGS sequence"/>
</dbReference>
<evidence type="ECO:0000313" key="3">
    <source>
        <dbReference type="Proteomes" id="UP001153269"/>
    </source>
</evidence>
<name>A0A9N7Z197_PLEPL</name>
<evidence type="ECO:0000313" key="2">
    <source>
        <dbReference type="EMBL" id="CAB1447577.1"/>
    </source>
</evidence>
<accession>A0A9N7Z197</accession>
<comment type="caution">
    <text evidence="2">The sequence shown here is derived from an EMBL/GenBank/DDBJ whole genome shotgun (WGS) entry which is preliminary data.</text>
</comment>
<dbReference type="EMBL" id="CADEAL010003951">
    <property type="protein sequence ID" value="CAB1447577.1"/>
    <property type="molecule type" value="Genomic_DNA"/>
</dbReference>
<feature type="region of interest" description="Disordered" evidence="1">
    <location>
        <begin position="1"/>
        <end position="55"/>
    </location>
</feature>
<evidence type="ECO:0000256" key="1">
    <source>
        <dbReference type="SAM" id="MobiDB-lite"/>
    </source>
</evidence>
<reference evidence="2" key="1">
    <citation type="submission" date="2020-03" db="EMBL/GenBank/DDBJ databases">
        <authorList>
            <person name="Weist P."/>
        </authorList>
    </citation>
    <scope>NUCLEOTIDE SEQUENCE</scope>
</reference>
<gene>
    <name evidence="2" type="ORF">PLEPLA_LOCUS35260</name>
</gene>
<keyword evidence="3" id="KW-1185">Reference proteome</keyword>
<proteinExistence type="predicted"/>
<organism evidence="2 3">
    <name type="scientific">Pleuronectes platessa</name>
    <name type="common">European plaice</name>
    <dbReference type="NCBI Taxonomy" id="8262"/>
    <lineage>
        <taxon>Eukaryota</taxon>
        <taxon>Metazoa</taxon>
        <taxon>Chordata</taxon>
        <taxon>Craniata</taxon>
        <taxon>Vertebrata</taxon>
        <taxon>Euteleostomi</taxon>
        <taxon>Actinopterygii</taxon>
        <taxon>Neopterygii</taxon>
        <taxon>Teleostei</taxon>
        <taxon>Neoteleostei</taxon>
        <taxon>Acanthomorphata</taxon>
        <taxon>Carangaria</taxon>
        <taxon>Pleuronectiformes</taxon>
        <taxon>Pleuronectoidei</taxon>
        <taxon>Pleuronectidae</taxon>
        <taxon>Pleuronectes</taxon>
    </lineage>
</organism>
<protein>
    <submittedName>
        <fullName evidence="2">Uncharacterized protein</fullName>
    </submittedName>
</protein>